<comment type="caution">
    <text evidence="2">The sequence shown here is derived from an EMBL/GenBank/DDBJ whole genome shotgun (WGS) entry which is preliminary data.</text>
</comment>
<organism evidence="2 3">
    <name type="scientific">Shewanella vesiculosa</name>
    <dbReference type="NCBI Taxonomy" id="518738"/>
    <lineage>
        <taxon>Bacteria</taxon>
        <taxon>Pseudomonadati</taxon>
        <taxon>Pseudomonadota</taxon>
        <taxon>Gammaproteobacteria</taxon>
        <taxon>Alteromonadales</taxon>
        <taxon>Shewanellaceae</taxon>
        <taxon>Shewanella</taxon>
    </lineage>
</organism>
<accession>A0ABV0FPI6</accession>
<dbReference type="NCBIfam" id="NF038109">
    <property type="entry name" value="tapY2_fam"/>
    <property type="match status" value="1"/>
</dbReference>
<dbReference type="RefSeq" id="WP_347690185.1">
    <property type="nucleotide sequence ID" value="NZ_JBDPZN010000003.1"/>
</dbReference>
<evidence type="ECO:0000256" key="1">
    <source>
        <dbReference type="SAM" id="SignalP"/>
    </source>
</evidence>
<dbReference type="Proteomes" id="UP001477278">
    <property type="component" value="Unassembled WGS sequence"/>
</dbReference>
<gene>
    <name evidence="2" type="ORF">ABHN84_10570</name>
</gene>
<evidence type="ECO:0000313" key="3">
    <source>
        <dbReference type="Proteomes" id="UP001477278"/>
    </source>
</evidence>
<proteinExistence type="predicted"/>
<evidence type="ECO:0000313" key="2">
    <source>
        <dbReference type="EMBL" id="MEO3682729.1"/>
    </source>
</evidence>
<protein>
    <submittedName>
        <fullName evidence="2">TapY2 family type IVa secretion system protein</fullName>
    </submittedName>
</protein>
<feature type="signal peptide" evidence="1">
    <location>
        <begin position="1"/>
        <end position="21"/>
    </location>
</feature>
<dbReference type="InterPro" id="IPR049848">
    <property type="entry name" value="TapY2-like"/>
</dbReference>
<name>A0ABV0FPI6_9GAMM</name>
<feature type="chain" id="PRO_5046395758" evidence="1">
    <location>
        <begin position="22"/>
        <end position="104"/>
    </location>
</feature>
<reference evidence="2 3" key="1">
    <citation type="submission" date="2024-05" db="EMBL/GenBank/DDBJ databases">
        <title>Genome sequencing of Marine Estuary Bacteria, Shewanella vesiculosa and S. baltica, and Pseudomonas syringae.</title>
        <authorList>
            <person name="Gurung A."/>
            <person name="Maclea K.S."/>
        </authorList>
    </citation>
    <scope>NUCLEOTIDE SEQUENCE [LARGE SCALE GENOMIC DNA]</scope>
    <source>
        <strain evidence="2 3">1A</strain>
    </source>
</reference>
<keyword evidence="3" id="KW-1185">Reference proteome</keyword>
<sequence>MRIAMIFTTILFLSVISSVFAEDKTDYIPYKCHIETANGPNIALFVWDKKQVVEEQSALLAAHVPTISNERLLVKRVIECITEDKKFKDKFVRQLDEQRTDLDD</sequence>
<dbReference type="EMBL" id="JBDPZN010000003">
    <property type="protein sequence ID" value="MEO3682729.1"/>
    <property type="molecule type" value="Genomic_DNA"/>
</dbReference>
<keyword evidence="1" id="KW-0732">Signal</keyword>